<evidence type="ECO:0000256" key="1">
    <source>
        <dbReference type="ARBA" id="ARBA00005594"/>
    </source>
</evidence>
<dbReference type="RefSeq" id="WP_014261732.1">
    <property type="nucleotide sequence ID" value="NC_016630.1"/>
</dbReference>
<dbReference type="eggNOG" id="COG0180">
    <property type="taxonomic scope" value="Bacteria"/>
</dbReference>
<keyword evidence="8" id="KW-0963">Cytoplasm</keyword>
<evidence type="ECO:0000313" key="11">
    <source>
        <dbReference type="Proteomes" id="UP000007468"/>
    </source>
</evidence>
<dbReference type="FunFam" id="1.10.240.10:FF:000002">
    <property type="entry name" value="Tryptophan--tRNA ligase"/>
    <property type="match status" value="1"/>
</dbReference>
<keyword evidence="11" id="KW-1185">Reference proteome</keyword>
<feature type="binding site" evidence="8">
    <location>
        <begin position="195"/>
        <end position="199"/>
    </location>
    <ligand>
        <name>ATP</name>
        <dbReference type="ChEBI" id="CHEBI:30616"/>
    </ligand>
</feature>
<comment type="subunit">
    <text evidence="8">Homodimer.</text>
</comment>
<dbReference type="FunFam" id="3.40.50.620:FF:000082">
    <property type="entry name" value="MSW1p Mitochondrial tryptophanyl-tRNA synthetase"/>
    <property type="match status" value="1"/>
</dbReference>
<feature type="short sequence motif" description="'HIGH' region" evidence="8">
    <location>
        <begin position="12"/>
        <end position="20"/>
    </location>
</feature>
<accession>D6GSQ9</accession>
<dbReference type="Gene3D" id="1.10.240.10">
    <property type="entry name" value="Tyrosyl-Transfer RNA Synthetase"/>
    <property type="match status" value="1"/>
</dbReference>
<dbReference type="Pfam" id="PF00579">
    <property type="entry name" value="tRNA-synt_1b"/>
    <property type="match status" value="1"/>
</dbReference>
<dbReference type="AlphaFoldDB" id="D6GSQ9"/>
<dbReference type="KEGG" id="faa:HMPREF0389_01146"/>
<dbReference type="PANTHER" id="PTHR43766">
    <property type="entry name" value="TRYPTOPHAN--TRNA LIGASE, MITOCHONDRIAL"/>
    <property type="match status" value="1"/>
</dbReference>
<dbReference type="GO" id="GO:0006436">
    <property type="term" value="P:tryptophanyl-tRNA aminoacylation"/>
    <property type="evidence" value="ECO:0007669"/>
    <property type="project" value="UniProtKB-UniRule"/>
</dbReference>
<dbReference type="PRINTS" id="PR01039">
    <property type="entry name" value="TRNASYNTHTRP"/>
</dbReference>
<dbReference type="GO" id="GO:0004830">
    <property type="term" value="F:tryptophan-tRNA ligase activity"/>
    <property type="evidence" value="ECO:0007669"/>
    <property type="project" value="UniProtKB-UniRule"/>
</dbReference>
<dbReference type="STRING" id="546269.HMPREF0389_01146"/>
<dbReference type="EMBL" id="CP002390">
    <property type="protein sequence ID" value="EFE27894.1"/>
    <property type="molecule type" value="Genomic_DNA"/>
</dbReference>
<dbReference type="InterPro" id="IPR050203">
    <property type="entry name" value="Trp-tRNA_synthetase"/>
</dbReference>
<dbReference type="SUPFAM" id="SSF52374">
    <property type="entry name" value="Nucleotidylyl transferase"/>
    <property type="match status" value="1"/>
</dbReference>
<feature type="short sequence motif" description="'KMSKS' region" evidence="8">
    <location>
        <begin position="195"/>
        <end position="199"/>
    </location>
</feature>
<feature type="binding site" evidence="8">
    <location>
        <begin position="19"/>
        <end position="20"/>
    </location>
    <ligand>
        <name>ATP</name>
        <dbReference type="ChEBI" id="CHEBI:30616"/>
    </ligand>
</feature>
<name>D6GSQ9_FILAD</name>
<dbReference type="PANTHER" id="PTHR43766:SF1">
    <property type="entry name" value="TRYPTOPHAN--TRNA LIGASE, MITOCHONDRIAL"/>
    <property type="match status" value="1"/>
</dbReference>
<keyword evidence="6 8" id="KW-0030">Aminoacyl-tRNA synthetase</keyword>
<keyword evidence="5 8" id="KW-0648">Protein biosynthesis</keyword>
<dbReference type="HAMAP" id="MF_00140_B">
    <property type="entry name" value="Trp_tRNA_synth_B"/>
    <property type="match status" value="1"/>
</dbReference>
<feature type="binding site" evidence="8">
    <location>
        <begin position="11"/>
        <end position="13"/>
    </location>
    <ligand>
        <name>ATP</name>
        <dbReference type="ChEBI" id="CHEBI:30616"/>
    </ligand>
</feature>
<comment type="similarity">
    <text evidence="1 8 9">Belongs to the class-I aminoacyl-tRNA synthetase family.</text>
</comment>
<dbReference type="GO" id="GO:0005829">
    <property type="term" value="C:cytosol"/>
    <property type="evidence" value="ECO:0007669"/>
    <property type="project" value="TreeGrafter"/>
</dbReference>
<keyword evidence="4 8" id="KW-0067">ATP-binding</keyword>
<dbReference type="InterPro" id="IPR024109">
    <property type="entry name" value="Trp-tRNA-ligase_bac-type"/>
</dbReference>
<comment type="subcellular location">
    <subcellularLocation>
        <location evidence="8">Cytoplasm</location>
    </subcellularLocation>
</comment>
<evidence type="ECO:0000256" key="2">
    <source>
        <dbReference type="ARBA" id="ARBA00022598"/>
    </source>
</evidence>
<dbReference type="Proteomes" id="UP000007468">
    <property type="component" value="Chromosome"/>
</dbReference>
<feature type="binding site" evidence="8">
    <location>
        <position position="135"/>
    </location>
    <ligand>
        <name>L-tryptophan</name>
        <dbReference type="ChEBI" id="CHEBI:57912"/>
    </ligand>
</feature>
<evidence type="ECO:0000256" key="6">
    <source>
        <dbReference type="ARBA" id="ARBA00023146"/>
    </source>
</evidence>
<dbReference type="PATRIC" id="fig|546269.5.peg.61"/>
<feature type="binding site" evidence="8">
    <location>
        <begin position="147"/>
        <end position="149"/>
    </location>
    <ligand>
        <name>ATP</name>
        <dbReference type="ChEBI" id="CHEBI:30616"/>
    </ligand>
</feature>
<organism evidence="10 11">
    <name type="scientific">Filifactor alocis (strain ATCC 35896 / CCUG 47790 / D40 B5)</name>
    <name type="common">Fusobacterium alocis</name>
    <dbReference type="NCBI Taxonomy" id="546269"/>
    <lineage>
        <taxon>Bacteria</taxon>
        <taxon>Bacillati</taxon>
        <taxon>Bacillota</taxon>
        <taxon>Clostridia</taxon>
        <taxon>Peptostreptococcales</taxon>
        <taxon>Filifactoraceae</taxon>
        <taxon>Filifactor</taxon>
    </lineage>
</organism>
<dbReference type="Gene3D" id="3.40.50.620">
    <property type="entry name" value="HUPs"/>
    <property type="match status" value="1"/>
</dbReference>
<comment type="catalytic activity">
    <reaction evidence="7 8">
        <text>tRNA(Trp) + L-tryptophan + ATP = L-tryptophyl-tRNA(Trp) + AMP + diphosphate + H(+)</text>
        <dbReference type="Rhea" id="RHEA:24080"/>
        <dbReference type="Rhea" id="RHEA-COMP:9671"/>
        <dbReference type="Rhea" id="RHEA-COMP:9705"/>
        <dbReference type="ChEBI" id="CHEBI:15378"/>
        <dbReference type="ChEBI" id="CHEBI:30616"/>
        <dbReference type="ChEBI" id="CHEBI:33019"/>
        <dbReference type="ChEBI" id="CHEBI:57912"/>
        <dbReference type="ChEBI" id="CHEBI:78442"/>
        <dbReference type="ChEBI" id="CHEBI:78535"/>
        <dbReference type="ChEBI" id="CHEBI:456215"/>
        <dbReference type="EC" id="6.1.1.2"/>
    </reaction>
</comment>
<evidence type="ECO:0000256" key="5">
    <source>
        <dbReference type="ARBA" id="ARBA00022917"/>
    </source>
</evidence>
<dbReference type="NCBIfam" id="TIGR00233">
    <property type="entry name" value="trpS"/>
    <property type="match status" value="1"/>
</dbReference>
<evidence type="ECO:0000256" key="9">
    <source>
        <dbReference type="RuleBase" id="RU363036"/>
    </source>
</evidence>
<evidence type="ECO:0000256" key="7">
    <source>
        <dbReference type="ARBA" id="ARBA00049929"/>
    </source>
</evidence>
<dbReference type="PROSITE" id="PS00178">
    <property type="entry name" value="AA_TRNA_LIGASE_I"/>
    <property type="match status" value="1"/>
</dbReference>
<dbReference type="InterPro" id="IPR001412">
    <property type="entry name" value="aa-tRNA-synth_I_CS"/>
</dbReference>
<comment type="function">
    <text evidence="8">Catalyzes the attachment of tryptophan to tRNA(Trp).</text>
</comment>
<proteinExistence type="inferred from homology"/>
<feature type="binding site" evidence="8">
    <location>
        <position position="186"/>
    </location>
    <ligand>
        <name>ATP</name>
        <dbReference type="ChEBI" id="CHEBI:30616"/>
    </ligand>
</feature>
<evidence type="ECO:0000256" key="8">
    <source>
        <dbReference type="HAMAP-Rule" id="MF_00140"/>
    </source>
</evidence>
<dbReference type="CDD" id="cd00806">
    <property type="entry name" value="TrpRS_core"/>
    <property type="match status" value="1"/>
</dbReference>
<gene>
    <name evidence="8 10" type="primary">trpS</name>
    <name evidence="10" type="ordered locus">HMPREF0389_01146</name>
</gene>
<protein>
    <recommendedName>
        <fullName evidence="8">Tryptophan--tRNA ligase</fullName>
        <ecNumber evidence="8">6.1.1.2</ecNumber>
    </recommendedName>
    <alternativeName>
        <fullName evidence="8">Tryptophanyl-tRNA synthetase</fullName>
        <shortName evidence="8">TrpRS</shortName>
    </alternativeName>
</protein>
<dbReference type="GO" id="GO:0005524">
    <property type="term" value="F:ATP binding"/>
    <property type="evidence" value="ECO:0007669"/>
    <property type="project" value="UniProtKB-UniRule"/>
</dbReference>
<dbReference type="InterPro" id="IPR002306">
    <property type="entry name" value="Trp-tRNA-ligase"/>
</dbReference>
<evidence type="ECO:0000256" key="4">
    <source>
        <dbReference type="ARBA" id="ARBA00022840"/>
    </source>
</evidence>
<evidence type="ECO:0000313" key="10">
    <source>
        <dbReference type="EMBL" id="EFE27894.1"/>
    </source>
</evidence>
<dbReference type="EC" id="6.1.1.2" evidence="8"/>
<keyword evidence="3 8" id="KW-0547">Nucleotide-binding</keyword>
<dbReference type="InterPro" id="IPR002305">
    <property type="entry name" value="aa-tRNA-synth_Ic"/>
</dbReference>
<keyword evidence="2 8" id="KW-0436">Ligase</keyword>
<evidence type="ECO:0000256" key="3">
    <source>
        <dbReference type="ARBA" id="ARBA00022741"/>
    </source>
</evidence>
<sequence length="331" mass="37282">MEKKRLFSGVQPSGRITLGNYLGALSNWTTLQDEYECIFSIVDMHAITVPQNPKELRENALLLLAQYLAIGIDPQKSTIFIQSHVPEHAELSWVLSTMTYMGELNRMTQYKEKSQKNSDNLNAGLFTYPVLMAADILLYCTDLVPVGADQKQHLELARDLANRFNHRYSDTFPVPEGFFPKVAARVMSLQEPNKKMSKSDANENGFISLLDEHDVIIKKIKRAVTDSVGIVQYNDEQAGIKNLLEIYSKMTGESIESIVAKYGGKGYGDFKQDTAEIVAEGLRPVREKTKELLSDKAYLESVYREGAEKAEAIARKTLRKVHKKIGFLPRG</sequence>
<reference evidence="11" key="1">
    <citation type="submission" date="2010-12" db="EMBL/GenBank/DDBJ databases">
        <title>The genome sequence of Filifactor alocis strain ATCC 35896.</title>
        <authorList>
            <consortium name="The Broad Institute Genome Sequencing Platform"/>
            <person name="Ward D."/>
            <person name="Earl A."/>
            <person name="Feldgarden M."/>
            <person name="Young S.K."/>
            <person name="Gargeya S."/>
            <person name="Zeng Q."/>
            <person name="Alvarado L."/>
            <person name="Berlin A."/>
            <person name="Bochicchio J."/>
            <person name="Chapman S.B."/>
            <person name="Chen Z."/>
            <person name="Freedman E."/>
            <person name="Gellesch M."/>
            <person name="Goldberg J."/>
            <person name="Griggs A."/>
            <person name="Gujja S."/>
            <person name="Heilman E."/>
            <person name="Heiman D."/>
            <person name="Howarth C."/>
            <person name="Mehta T."/>
            <person name="Neiman D."/>
            <person name="Pearson M."/>
            <person name="Roberts A."/>
            <person name="Saif S."/>
            <person name="Shea T."/>
            <person name="Shenoy N."/>
            <person name="Sisk P."/>
            <person name="Stolte C."/>
            <person name="Sykes S."/>
            <person name="White J."/>
            <person name="Yandava C."/>
            <person name="Izard J."/>
            <person name="Blanton J.M."/>
            <person name="Baranova O.V."/>
            <person name="Tanner A.C."/>
            <person name="Dewhirst F.E."/>
            <person name="Haas B."/>
            <person name="Nusbaum C."/>
            <person name="Birren B."/>
        </authorList>
    </citation>
    <scope>NUCLEOTIDE SEQUENCE [LARGE SCALE GENOMIC DNA]</scope>
    <source>
        <strain evidence="11">ATCC 35896 / D40 B5</strain>
    </source>
</reference>
<dbReference type="InterPro" id="IPR014729">
    <property type="entry name" value="Rossmann-like_a/b/a_fold"/>
</dbReference>